<dbReference type="CDD" id="cd00834">
    <property type="entry name" value="KAS_I_II"/>
    <property type="match status" value="1"/>
</dbReference>
<dbReference type="PROSITE" id="PS00606">
    <property type="entry name" value="KS3_1"/>
    <property type="match status" value="1"/>
</dbReference>
<dbReference type="FunFam" id="3.40.47.10:FF:000018">
    <property type="entry name" value="3-oxoacyl-[acyl-carrier-protein] synthase 2"/>
    <property type="match status" value="1"/>
</dbReference>
<organism evidence="11">
    <name type="scientific">Gambierdiscus belizeanus</name>
    <dbReference type="NCBI Taxonomy" id="439316"/>
    <lineage>
        <taxon>Eukaryota</taxon>
        <taxon>Sar</taxon>
        <taxon>Alveolata</taxon>
        <taxon>Dinophyceae</taxon>
        <taxon>Gonyaulacales</taxon>
        <taxon>Pyrocystaceae</taxon>
        <taxon>Gambierdiscus</taxon>
    </lineage>
</organism>
<protein>
    <recommendedName>
        <fullName evidence="2">beta-ketoacyl-[acyl-carrier-protein] synthase I</fullName>
        <ecNumber evidence="2">2.3.1.41</ecNumber>
    </recommendedName>
</protein>
<dbReference type="PROSITE" id="PS52004">
    <property type="entry name" value="KS3_2"/>
    <property type="match status" value="1"/>
</dbReference>
<evidence type="ECO:0000259" key="10">
    <source>
        <dbReference type="PROSITE" id="PS52004"/>
    </source>
</evidence>
<evidence type="ECO:0000256" key="6">
    <source>
        <dbReference type="ARBA" id="ARBA00023098"/>
    </source>
</evidence>
<dbReference type="InterPro" id="IPR020841">
    <property type="entry name" value="PKS_Beta-ketoAc_synthase_dom"/>
</dbReference>
<dbReference type="SUPFAM" id="SSF53901">
    <property type="entry name" value="Thiolase-like"/>
    <property type="match status" value="2"/>
</dbReference>
<dbReference type="InterPro" id="IPR014031">
    <property type="entry name" value="Ketoacyl_synth_C"/>
</dbReference>
<keyword evidence="4 9" id="KW-0808">Transferase</keyword>
<dbReference type="PANTHER" id="PTHR11712:SF336">
    <property type="entry name" value="3-OXOACYL-[ACYL-CARRIER-PROTEIN] SYNTHASE, MITOCHONDRIAL"/>
    <property type="match status" value="1"/>
</dbReference>
<dbReference type="Pfam" id="PF02801">
    <property type="entry name" value="Ketoacyl-synt_C"/>
    <property type="match status" value="1"/>
</dbReference>
<proteinExistence type="inferred from homology"/>
<reference evidence="11" key="1">
    <citation type="journal article" date="2017" name="J. Eukaryot. Microbiol.">
        <title>Role of Modular Polyketide Synthases in the Production of Polyether Ladder Compounds in Ciguatoxin-producing Gambierdiscus polynesiensis and G.excentricus (Dinophyceae).</title>
        <authorList>
            <person name="Kohli G.S."/>
            <person name="Campbell K."/>
            <person name="John U."/>
            <person name="Smith K.F."/>
            <person name="Fraga S."/>
            <person name="Rhodes L.L."/>
            <person name="Murray S.A."/>
        </authorList>
    </citation>
    <scope>NUCLEOTIDE SEQUENCE</scope>
    <source>
        <strain evidence="11">Contig_53002</strain>
    </source>
</reference>
<keyword evidence="3" id="KW-0444">Lipid biosynthesis</keyword>
<dbReference type="InterPro" id="IPR016039">
    <property type="entry name" value="Thiolase-like"/>
</dbReference>
<dbReference type="NCBIfam" id="NF005589">
    <property type="entry name" value="PRK07314.1"/>
    <property type="match status" value="1"/>
</dbReference>
<evidence type="ECO:0000256" key="7">
    <source>
        <dbReference type="ARBA" id="ARBA00023160"/>
    </source>
</evidence>
<dbReference type="GO" id="GO:0004315">
    <property type="term" value="F:3-oxoacyl-[acyl-carrier-protein] synthase activity"/>
    <property type="evidence" value="ECO:0007669"/>
    <property type="project" value="UniProtKB-EC"/>
</dbReference>
<dbReference type="InterPro" id="IPR000794">
    <property type="entry name" value="Beta-ketoacyl_synthase"/>
</dbReference>
<evidence type="ECO:0000256" key="8">
    <source>
        <dbReference type="ARBA" id="ARBA00023315"/>
    </source>
</evidence>
<dbReference type="GO" id="GO:0005739">
    <property type="term" value="C:mitochondrion"/>
    <property type="evidence" value="ECO:0007669"/>
    <property type="project" value="TreeGrafter"/>
</dbReference>
<dbReference type="EC" id="2.3.1.41" evidence="2"/>
<dbReference type="InterPro" id="IPR017568">
    <property type="entry name" value="3-oxoacyl-ACP_synth-2"/>
</dbReference>
<keyword evidence="8" id="KW-0012">Acyltransferase</keyword>
<sequence length="524" mass="54312">MGSEPAPANARLPCFPARMLMQATPAAQHGSFLPTTSGATGATTAPVMAKTWSGSGGAAPSGASASAAASTVAATAVGFGVATWRRPKRRSRAARSKVQRAAAAEGHKQRVVVTGLGVVSAFGTDPDEFYDKLCAGTSAVKTIDKFDAEGLNTRIAAQIDGFSAAGYVDKKSERRMDDVVKYTIVSGKRALQDAGLEMGSEAFKALDKEKCGVLIGSAMGGTSLQTSIDNIDKLLAGKRLSPFFVPYTLVNVPGGLLAIDLGFKGPNYAVVTACATGNYCISAAAGHIERGECDVALAGGAEAAVTRAGIAGFNACKALSTRNDEPQRASRPWDKARDGFVMGEGAGVLCLESLEHAQQRNANIYAEYIGGAYSCDAHHMTEPHPKGEGVARCIGLALKNAGVSAEDVGYLNCHGTSTPAGDMAEVRAIQRAFDGKTEGLVVNSTKSMVGHCLGAAAGVEAVVTVQALRHQKVHPTINLEDPEDGFDLRTPSEVLELPGLEVAASNSFGFGGHNSCLLFKRFEG</sequence>
<dbReference type="SMART" id="SM00825">
    <property type="entry name" value="PKS_KS"/>
    <property type="match status" value="1"/>
</dbReference>
<dbReference type="PANTHER" id="PTHR11712">
    <property type="entry name" value="POLYKETIDE SYNTHASE-RELATED"/>
    <property type="match status" value="1"/>
</dbReference>
<dbReference type="AlphaFoldDB" id="A0A1S6K7V6"/>
<dbReference type="Pfam" id="PF00109">
    <property type="entry name" value="ketoacyl-synt"/>
    <property type="match status" value="1"/>
</dbReference>
<dbReference type="GO" id="GO:0006633">
    <property type="term" value="P:fatty acid biosynthetic process"/>
    <property type="evidence" value="ECO:0007669"/>
    <property type="project" value="UniProtKB-KW"/>
</dbReference>
<evidence type="ECO:0000256" key="9">
    <source>
        <dbReference type="RuleBase" id="RU003694"/>
    </source>
</evidence>
<evidence type="ECO:0000256" key="2">
    <source>
        <dbReference type="ARBA" id="ARBA00013191"/>
    </source>
</evidence>
<feature type="domain" description="Ketosynthase family 3 (KS3)" evidence="10">
    <location>
        <begin position="108"/>
        <end position="521"/>
    </location>
</feature>
<keyword evidence="7" id="KW-0275">Fatty acid biosynthesis</keyword>
<accession>A0A1S6K7V6</accession>
<dbReference type="Gene3D" id="3.40.47.10">
    <property type="match status" value="1"/>
</dbReference>
<evidence type="ECO:0000256" key="5">
    <source>
        <dbReference type="ARBA" id="ARBA00022832"/>
    </source>
</evidence>
<keyword evidence="6" id="KW-0443">Lipid metabolism</keyword>
<evidence type="ECO:0000256" key="3">
    <source>
        <dbReference type="ARBA" id="ARBA00022516"/>
    </source>
</evidence>
<dbReference type="EMBL" id="KX395891">
    <property type="protein sequence ID" value="AQS99309.1"/>
    <property type="molecule type" value="Transcribed_RNA"/>
</dbReference>
<name>A0A1S6K7V6_9DINO</name>
<evidence type="ECO:0000313" key="11">
    <source>
        <dbReference type="EMBL" id="AQS99309.1"/>
    </source>
</evidence>
<dbReference type="InterPro" id="IPR018201">
    <property type="entry name" value="Ketoacyl_synth_AS"/>
</dbReference>
<comment type="similarity">
    <text evidence="1 9">Belongs to the thiolase-like superfamily. Beta-ketoacyl-ACP synthases family.</text>
</comment>
<dbReference type="InterPro" id="IPR014030">
    <property type="entry name" value="Ketoacyl_synth_N"/>
</dbReference>
<evidence type="ECO:0000256" key="4">
    <source>
        <dbReference type="ARBA" id="ARBA00022679"/>
    </source>
</evidence>
<dbReference type="NCBIfam" id="TIGR03150">
    <property type="entry name" value="fabF"/>
    <property type="match status" value="1"/>
</dbReference>
<keyword evidence="5" id="KW-0276">Fatty acid metabolism</keyword>
<evidence type="ECO:0000256" key="1">
    <source>
        <dbReference type="ARBA" id="ARBA00008467"/>
    </source>
</evidence>